<sequence>MATGPLRPSRFLEEKRWPPFEMVKNRWKIAKNYADVTWPNNTSSPPEAHQIGDLLSGSVETPYRWEREVGNNKMVNQSSLDSRDSSHGFNCFKAAFEPPFRLEVNKDKLLKEKEWLPDLQLRLSQRVGMDENKSHCRSTQEISTKLSLS</sequence>
<dbReference type="AlphaFoldDB" id="B9T6U5"/>
<evidence type="ECO:0000256" key="1">
    <source>
        <dbReference type="SAM" id="MobiDB-lite"/>
    </source>
</evidence>
<feature type="compositionally biased region" description="Polar residues" evidence="1">
    <location>
        <begin position="137"/>
        <end position="149"/>
    </location>
</feature>
<gene>
    <name evidence="2" type="ORF">RCOM_0428280</name>
</gene>
<evidence type="ECO:0000313" key="3">
    <source>
        <dbReference type="Proteomes" id="UP000008311"/>
    </source>
</evidence>
<protein>
    <submittedName>
        <fullName evidence="2">Uncharacterized protein</fullName>
    </submittedName>
</protein>
<dbReference type="Proteomes" id="UP000008311">
    <property type="component" value="Unassembled WGS sequence"/>
</dbReference>
<keyword evidence="3" id="KW-1185">Reference proteome</keyword>
<evidence type="ECO:0000313" key="2">
    <source>
        <dbReference type="EMBL" id="EEF28420.1"/>
    </source>
</evidence>
<dbReference type="InParanoid" id="B9T6U5"/>
<reference evidence="3" key="1">
    <citation type="journal article" date="2010" name="Nat. Biotechnol.">
        <title>Draft genome sequence of the oilseed species Ricinus communis.</title>
        <authorList>
            <person name="Chan A.P."/>
            <person name="Crabtree J."/>
            <person name="Zhao Q."/>
            <person name="Lorenzi H."/>
            <person name="Orvis J."/>
            <person name="Puiu D."/>
            <person name="Melake-Berhan A."/>
            <person name="Jones K.M."/>
            <person name="Redman J."/>
            <person name="Chen G."/>
            <person name="Cahoon E.B."/>
            <person name="Gedil M."/>
            <person name="Stanke M."/>
            <person name="Haas B.J."/>
            <person name="Wortman J.R."/>
            <person name="Fraser-Liggett C.M."/>
            <person name="Ravel J."/>
            <person name="Rabinowicz P.D."/>
        </authorList>
    </citation>
    <scope>NUCLEOTIDE SEQUENCE [LARGE SCALE GENOMIC DNA]</scope>
    <source>
        <strain evidence="3">cv. Hale</strain>
    </source>
</reference>
<accession>B9T6U5</accession>
<organism evidence="2 3">
    <name type="scientific">Ricinus communis</name>
    <name type="common">Castor bean</name>
    <dbReference type="NCBI Taxonomy" id="3988"/>
    <lineage>
        <taxon>Eukaryota</taxon>
        <taxon>Viridiplantae</taxon>
        <taxon>Streptophyta</taxon>
        <taxon>Embryophyta</taxon>
        <taxon>Tracheophyta</taxon>
        <taxon>Spermatophyta</taxon>
        <taxon>Magnoliopsida</taxon>
        <taxon>eudicotyledons</taxon>
        <taxon>Gunneridae</taxon>
        <taxon>Pentapetalae</taxon>
        <taxon>rosids</taxon>
        <taxon>fabids</taxon>
        <taxon>Malpighiales</taxon>
        <taxon>Euphorbiaceae</taxon>
        <taxon>Acalyphoideae</taxon>
        <taxon>Acalypheae</taxon>
        <taxon>Ricinus</taxon>
    </lineage>
</organism>
<name>B9T6U5_RICCO</name>
<feature type="region of interest" description="Disordered" evidence="1">
    <location>
        <begin position="130"/>
        <end position="149"/>
    </location>
</feature>
<dbReference type="STRING" id="3988.B9T6U5"/>
<proteinExistence type="predicted"/>
<dbReference type="eggNOG" id="ENOG502R1XQ">
    <property type="taxonomic scope" value="Eukaryota"/>
</dbReference>
<dbReference type="EMBL" id="EQ974645">
    <property type="protein sequence ID" value="EEF28420.1"/>
    <property type="molecule type" value="Genomic_DNA"/>
</dbReference>